<name>A0A368RIM9_SETIT</name>
<dbReference type="PANTHER" id="PTHR16223">
    <property type="entry name" value="TRANSCRIPTION FACTOR BHLH83-RELATED"/>
    <property type="match status" value="1"/>
</dbReference>
<dbReference type="PANTHER" id="PTHR16223:SF62">
    <property type="entry name" value="OS06G0193400 PROTEIN"/>
    <property type="match status" value="1"/>
</dbReference>
<evidence type="ECO:0000313" key="8">
    <source>
        <dbReference type="EMBL" id="RCV30059.1"/>
    </source>
</evidence>
<feature type="domain" description="BHLH" evidence="7">
    <location>
        <begin position="220"/>
        <end position="279"/>
    </location>
</feature>
<evidence type="ECO:0000256" key="5">
    <source>
        <dbReference type="ARBA" id="ARBA00023242"/>
    </source>
</evidence>
<dbReference type="STRING" id="4555.A0A368RIM9"/>
<dbReference type="Pfam" id="PF05221">
    <property type="entry name" value="AdoHcyase"/>
    <property type="match status" value="1"/>
</dbReference>
<feature type="region of interest" description="Disordered" evidence="6">
    <location>
        <begin position="183"/>
        <end position="208"/>
    </location>
</feature>
<keyword evidence="5" id="KW-0539">Nucleus</keyword>
<organism evidence="8">
    <name type="scientific">Setaria italica</name>
    <name type="common">Foxtail millet</name>
    <name type="synonym">Panicum italicum</name>
    <dbReference type="NCBI Taxonomy" id="4555"/>
    <lineage>
        <taxon>Eukaryota</taxon>
        <taxon>Viridiplantae</taxon>
        <taxon>Streptophyta</taxon>
        <taxon>Embryophyta</taxon>
        <taxon>Tracheophyta</taxon>
        <taxon>Spermatophyta</taxon>
        <taxon>Magnoliopsida</taxon>
        <taxon>Liliopsida</taxon>
        <taxon>Poales</taxon>
        <taxon>Poaceae</taxon>
        <taxon>PACMAD clade</taxon>
        <taxon>Panicoideae</taxon>
        <taxon>Panicodae</taxon>
        <taxon>Paniceae</taxon>
        <taxon>Cenchrinae</taxon>
        <taxon>Setaria</taxon>
    </lineage>
</organism>
<dbReference type="SUPFAM" id="SSF47459">
    <property type="entry name" value="HLH, helix-loop-helix DNA-binding domain"/>
    <property type="match status" value="1"/>
</dbReference>
<reference evidence="8" key="1">
    <citation type="journal article" date="2012" name="Nat. Biotechnol.">
        <title>Reference genome sequence of the model plant Setaria.</title>
        <authorList>
            <person name="Bennetzen J.L."/>
            <person name="Schmutz J."/>
            <person name="Wang H."/>
            <person name="Percifield R."/>
            <person name="Hawkins J."/>
            <person name="Pontaroli A.C."/>
            <person name="Estep M."/>
            <person name="Feng L."/>
            <person name="Vaughn J.N."/>
            <person name="Grimwood J."/>
            <person name="Jenkins J."/>
            <person name="Barry K."/>
            <person name="Lindquist E."/>
            <person name="Hellsten U."/>
            <person name="Deshpande S."/>
            <person name="Wang X."/>
            <person name="Wu X."/>
            <person name="Mitros T."/>
            <person name="Triplett J."/>
            <person name="Yang X."/>
            <person name="Ye C.Y."/>
            <person name="Mauro-Herrera M."/>
            <person name="Wang L."/>
            <person name="Li P."/>
            <person name="Sharma M."/>
            <person name="Sharma R."/>
            <person name="Ronald P.C."/>
            <person name="Panaud O."/>
            <person name="Kellogg E.A."/>
            <person name="Brutnell T.P."/>
            <person name="Doust A.N."/>
            <person name="Tuskan G.A."/>
            <person name="Rokhsar D."/>
            <person name="Devos K.M."/>
        </authorList>
    </citation>
    <scope>NUCLEOTIDE SEQUENCE [LARGE SCALE GENOMIC DNA]</scope>
    <source>
        <strain evidence="8">Yugu1</strain>
    </source>
</reference>
<comment type="subcellular location">
    <subcellularLocation>
        <location evidence="1">Nucleus</location>
    </subcellularLocation>
</comment>
<dbReference type="EMBL" id="CM003533">
    <property type="protein sequence ID" value="RCV30059.1"/>
    <property type="molecule type" value="Genomic_DNA"/>
</dbReference>
<dbReference type="Gene3D" id="4.10.280.10">
    <property type="entry name" value="Helix-loop-helix DNA-binding domain"/>
    <property type="match status" value="1"/>
</dbReference>
<proteinExistence type="inferred from homology"/>
<dbReference type="OrthoDB" id="759159at2759"/>
<evidence type="ECO:0000256" key="1">
    <source>
        <dbReference type="ARBA" id="ARBA00004123"/>
    </source>
</evidence>
<dbReference type="GO" id="GO:0003700">
    <property type="term" value="F:DNA-binding transcription factor activity"/>
    <property type="evidence" value="ECO:0007669"/>
    <property type="project" value="InterPro"/>
</dbReference>
<keyword evidence="4" id="KW-0804">Transcription</keyword>
<dbReference type="InterPro" id="IPR042172">
    <property type="entry name" value="Adenosylhomocyst_ase-like_sf"/>
</dbReference>
<feature type="compositionally biased region" description="Polar residues" evidence="6">
    <location>
        <begin position="197"/>
        <end position="206"/>
    </location>
</feature>
<dbReference type="GO" id="GO:0005634">
    <property type="term" value="C:nucleus"/>
    <property type="evidence" value="ECO:0007669"/>
    <property type="project" value="UniProtKB-SubCell"/>
</dbReference>
<dbReference type="InterPro" id="IPR045843">
    <property type="entry name" value="IND-like"/>
</dbReference>
<dbReference type="InterPro" id="IPR036638">
    <property type="entry name" value="HLH_DNA-bd_sf"/>
</dbReference>
<reference evidence="8" key="2">
    <citation type="submission" date="2015-07" db="EMBL/GenBank/DDBJ databases">
        <authorList>
            <person name="Noorani M."/>
        </authorList>
    </citation>
    <scope>NUCLEOTIDE SEQUENCE</scope>
    <source>
        <strain evidence="8">Yugu1</strain>
    </source>
</reference>
<accession>A0A368RIM9</accession>
<dbReference type="Gene3D" id="3.40.50.1480">
    <property type="entry name" value="Adenosylhomocysteinase-like"/>
    <property type="match status" value="1"/>
</dbReference>
<sequence length="385" mass="41978">MVLSVEKTSSGREYKVKDLSQADFGRLEIELAEVEMPVLMACRTEFGPSKPFAGAGQQELRPEGGPAADQRDNAPSPPSPSASYKSGPRRLLLSLDENAAGPDGGNRRREFLMNESKEFISCRLPSFANVHETSVVASGFKIHKQEQNPMCNVPIPTFTARNQMTVTTTQGAQIPQKMPSWVNENKSECPVSRPPDVQNQANSAANGVSVKPRVRARRGQATDPHSIVERLRREKISDRMKNCKTLSLIPIRLQLQLKFLELADKASVLDEIIDYVKFLQLQLKVLSMSRLGAPGAVLPLLAESQTEGCHGQPLSAATNAQGLLDTQDSEDALAFEEEVVKLMETSITSAMQYLQNKGLCLMPVALAPAISTQKGASGAATPRER</sequence>
<evidence type="ECO:0000256" key="3">
    <source>
        <dbReference type="ARBA" id="ARBA00023015"/>
    </source>
</evidence>
<evidence type="ECO:0000259" key="7">
    <source>
        <dbReference type="PROSITE" id="PS50888"/>
    </source>
</evidence>
<feature type="region of interest" description="Disordered" evidence="6">
    <location>
        <begin position="50"/>
        <end position="87"/>
    </location>
</feature>
<gene>
    <name evidence="8" type="ORF">SETIT_6G063700v2</name>
</gene>
<dbReference type="GO" id="GO:0046983">
    <property type="term" value="F:protein dimerization activity"/>
    <property type="evidence" value="ECO:0007669"/>
    <property type="project" value="InterPro"/>
</dbReference>
<keyword evidence="3" id="KW-0805">Transcription regulation</keyword>
<evidence type="ECO:0000256" key="6">
    <source>
        <dbReference type="SAM" id="MobiDB-lite"/>
    </source>
</evidence>
<dbReference type="AlphaFoldDB" id="A0A368RIM9"/>
<protein>
    <recommendedName>
        <fullName evidence="7">BHLH domain-containing protein</fullName>
    </recommendedName>
</protein>
<dbReference type="PROSITE" id="PS50888">
    <property type="entry name" value="BHLH"/>
    <property type="match status" value="1"/>
</dbReference>
<dbReference type="InterPro" id="IPR011598">
    <property type="entry name" value="bHLH_dom"/>
</dbReference>
<evidence type="ECO:0000256" key="2">
    <source>
        <dbReference type="ARBA" id="ARBA00005510"/>
    </source>
</evidence>
<dbReference type="InterPro" id="IPR000043">
    <property type="entry name" value="Adenosylhomocysteinase-like"/>
</dbReference>
<dbReference type="SUPFAM" id="SSF52283">
    <property type="entry name" value="Formate/glycerate dehydrogenase catalytic domain-like"/>
    <property type="match status" value="1"/>
</dbReference>
<comment type="similarity">
    <text evidence="2">Belongs to the bHLH protein family.</text>
</comment>
<evidence type="ECO:0000256" key="4">
    <source>
        <dbReference type="ARBA" id="ARBA00023163"/>
    </source>
</evidence>